<protein>
    <recommendedName>
        <fullName evidence="4">DUF4157 domain-containing protein</fullName>
    </recommendedName>
</protein>
<dbReference type="OrthoDB" id="1884773at2759"/>
<dbReference type="Proteomes" id="UP000016922">
    <property type="component" value="Unassembled WGS sequence"/>
</dbReference>
<dbReference type="RefSeq" id="XP_008077271.1">
    <property type="nucleotide sequence ID" value="XM_008079080.1"/>
</dbReference>
<keyword evidence="3" id="KW-1185">Reference proteome</keyword>
<organism evidence="2 3">
    <name type="scientific">Glarea lozoyensis (strain ATCC 20868 / MF5171)</name>
    <dbReference type="NCBI Taxonomy" id="1116229"/>
    <lineage>
        <taxon>Eukaryota</taxon>
        <taxon>Fungi</taxon>
        <taxon>Dikarya</taxon>
        <taxon>Ascomycota</taxon>
        <taxon>Pezizomycotina</taxon>
        <taxon>Leotiomycetes</taxon>
        <taxon>Helotiales</taxon>
        <taxon>Helotiaceae</taxon>
        <taxon>Glarea</taxon>
    </lineage>
</organism>
<dbReference type="GeneID" id="19464845"/>
<evidence type="ECO:0008006" key="4">
    <source>
        <dbReference type="Google" id="ProtNLM"/>
    </source>
</evidence>
<evidence type="ECO:0000256" key="1">
    <source>
        <dbReference type="SAM" id="MobiDB-lite"/>
    </source>
</evidence>
<evidence type="ECO:0000313" key="2">
    <source>
        <dbReference type="EMBL" id="EPE36453.1"/>
    </source>
</evidence>
<gene>
    <name evidence="2" type="ORF">GLAREA_05791</name>
</gene>
<sequence length="264" mass="29165">MKEKQQHPVSQKVGLFTPVIPLFDKMGGWIKKLSKALKNIDPTNKDSTIRDEASRFSNSVRQPLWELSAWFDFPDDVAAATRAYIVDLDKQAKDKYKPLPPWLRMVLDDLDAYPIEINNIFYAEGIDTKHGNSITIGAIIYFPRAINLDDKINHSREDLCTMLHVLEHVVQYKREGGVGALLHKYFLQPLVSAVAHGSSAINIHGNEELEKDAENKASGLIERVTVAANDIPVEYPAAVVVNSTAGGGGGGDRPSTSGRAMETE</sequence>
<dbReference type="HOGENOM" id="CLU_1053912_0_0_1"/>
<evidence type="ECO:0000313" key="3">
    <source>
        <dbReference type="Proteomes" id="UP000016922"/>
    </source>
</evidence>
<dbReference type="EMBL" id="KE145353">
    <property type="protein sequence ID" value="EPE36453.1"/>
    <property type="molecule type" value="Genomic_DNA"/>
</dbReference>
<feature type="region of interest" description="Disordered" evidence="1">
    <location>
        <begin position="242"/>
        <end position="264"/>
    </location>
</feature>
<dbReference type="KEGG" id="glz:GLAREA_05791"/>
<reference evidence="2 3" key="1">
    <citation type="journal article" date="2013" name="BMC Genomics">
        <title>Genomics-driven discovery of the pneumocandin biosynthetic gene cluster in the fungus Glarea lozoyensis.</title>
        <authorList>
            <person name="Chen L."/>
            <person name="Yue Q."/>
            <person name="Zhang X."/>
            <person name="Xiang M."/>
            <person name="Wang C."/>
            <person name="Li S."/>
            <person name="Che Y."/>
            <person name="Ortiz-Lopez F.J."/>
            <person name="Bills G.F."/>
            <person name="Liu X."/>
            <person name="An Z."/>
        </authorList>
    </citation>
    <scope>NUCLEOTIDE SEQUENCE [LARGE SCALE GENOMIC DNA]</scope>
    <source>
        <strain evidence="3">ATCC 20868 / MF5171</strain>
    </source>
</reference>
<accession>S3EDT9</accession>
<proteinExistence type="predicted"/>
<name>S3EDT9_GLAL2</name>
<dbReference type="AlphaFoldDB" id="S3EDT9"/>